<dbReference type="EMBL" id="JACSQZ010000063">
    <property type="protein sequence ID" value="MBD7916167.1"/>
    <property type="molecule type" value="Genomic_DNA"/>
</dbReference>
<evidence type="ECO:0000313" key="1">
    <source>
        <dbReference type="EMBL" id="MBD7916167.1"/>
    </source>
</evidence>
<evidence type="ECO:0000313" key="2">
    <source>
        <dbReference type="Proteomes" id="UP000640335"/>
    </source>
</evidence>
<proteinExistence type="predicted"/>
<organism evidence="1 2">
    <name type="scientific">Clostridium gallinarum</name>
    <dbReference type="NCBI Taxonomy" id="2762246"/>
    <lineage>
        <taxon>Bacteria</taxon>
        <taxon>Bacillati</taxon>
        <taxon>Bacillota</taxon>
        <taxon>Clostridia</taxon>
        <taxon>Eubacteriales</taxon>
        <taxon>Clostridiaceae</taxon>
        <taxon>Clostridium</taxon>
    </lineage>
</organism>
<protein>
    <submittedName>
        <fullName evidence="1">Polymer-forming cytoskeletal protein</fullName>
    </submittedName>
</protein>
<gene>
    <name evidence="1" type="ORF">H9660_13530</name>
</gene>
<comment type="caution">
    <text evidence="1">The sequence shown here is derived from an EMBL/GenBank/DDBJ whole genome shotgun (WGS) entry which is preliminary data.</text>
</comment>
<dbReference type="RefSeq" id="WP_191750913.1">
    <property type="nucleotide sequence ID" value="NZ_JACSQZ010000063.1"/>
</dbReference>
<sequence>MENNINIDGIGSIREGQYQDVSIDGIGTIQGNIDVEKIKVNGKAKSLGKINTNYMDVNGVFNVSYDIKVKEECKINGYCKTAGSITGKYLDVNGRLSANGEVDFDNIQVSGEIFINGNCKCENLFLDGKAKIDGLLSGDNLDLNILKVNEIKEIGGEKISVKKRTGTYKVLFFTKEINTKLICEEIEADEIYLENTHCNIVRGRNIEIGDNCVINKIEYTGELKESGKSKIKERVHL</sequence>
<name>A0ABR8Q6W4_9CLOT</name>
<dbReference type="Proteomes" id="UP000640335">
    <property type="component" value="Unassembled WGS sequence"/>
</dbReference>
<accession>A0ABR8Q6W4</accession>
<reference evidence="1 2" key="1">
    <citation type="submission" date="2020-08" db="EMBL/GenBank/DDBJ databases">
        <title>A Genomic Blueprint of the Chicken Gut Microbiome.</title>
        <authorList>
            <person name="Gilroy R."/>
            <person name="Ravi A."/>
            <person name="Getino M."/>
            <person name="Pursley I."/>
            <person name="Horton D.L."/>
            <person name="Alikhan N.-F."/>
            <person name="Baker D."/>
            <person name="Gharbi K."/>
            <person name="Hall N."/>
            <person name="Watson M."/>
            <person name="Adriaenssens E.M."/>
            <person name="Foster-Nyarko E."/>
            <person name="Jarju S."/>
            <person name="Secka A."/>
            <person name="Antonio M."/>
            <person name="Oren A."/>
            <person name="Chaudhuri R."/>
            <person name="La Ragione R.M."/>
            <person name="Hildebrand F."/>
            <person name="Pallen M.J."/>
        </authorList>
    </citation>
    <scope>NUCLEOTIDE SEQUENCE [LARGE SCALE GENOMIC DNA]</scope>
    <source>
        <strain evidence="1 2">Sa3CUN1</strain>
    </source>
</reference>
<keyword evidence="2" id="KW-1185">Reference proteome</keyword>